<dbReference type="OrthoDB" id="2404451at2759"/>
<evidence type="ECO:0000313" key="1">
    <source>
        <dbReference type="EMBL" id="EPS93332.1"/>
    </source>
</evidence>
<dbReference type="AlphaFoldDB" id="S8DKP3"/>
<reference evidence="1 2" key="1">
    <citation type="journal article" date="2012" name="Science">
        <title>The Paleozoic origin of enzymatic lignin decomposition reconstructed from 31 fungal genomes.</title>
        <authorList>
            <person name="Floudas D."/>
            <person name="Binder M."/>
            <person name="Riley R."/>
            <person name="Barry K."/>
            <person name="Blanchette R.A."/>
            <person name="Henrissat B."/>
            <person name="Martinez A.T."/>
            <person name="Otillar R."/>
            <person name="Spatafora J.W."/>
            <person name="Yadav J.S."/>
            <person name="Aerts A."/>
            <person name="Benoit I."/>
            <person name="Boyd A."/>
            <person name="Carlson A."/>
            <person name="Copeland A."/>
            <person name="Coutinho P.M."/>
            <person name="de Vries R.P."/>
            <person name="Ferreira P."/>
            <person name="Findley K."/>
            <person name="Foster B."/>
            <person name="Gaskell J."/>
            <person name="Glotzer D."/>
            <person name="Gorecki P."/>
            <person name="Heitman J."/>
            <person name="Hesse C."/>
            <person name="Hori C."/>
            <person name="Igarashi K."/>
            <person name="Jurgens J.A."/>
            <person name="Kallen N."/>
            <person name="Kersten P."/>
            <person name="Kohler A."/>
            <person name="Kuees U."/>
            <person name="Kumar T.K.A."/>
            <person name="Kuo A."/>
            <person name="LaButti K."/>
            <person name="Larrondo L.F."/>
            <person name="Lindquist E."/>
            <person name="Ling A."/>
            <person name="Lombard V."/>
            <person name="Lucas S."/>
            <person name="Lundell T."/>
            <person name="Martin R."/>
            <person name="McLaughlin D.J."/>
            <person name="Morgenstern I."/>
            <person name="Morin E."/>
            <person name="Murat C."/>
            <person name="Nagy L.G."/>
            <person name="Nolan M."/>
            <person name="Ohm R.A."/>
            <person name="Patyshakuliyeva A."/>
            <person name="Rokas A."/>
            <person name="Ruiz-Duenas F.J."/>
            <person name="Sabat G."/>
            <person name="Salamov A."/>
            <person name="Samejima M."/>
            <person name="Schmutz J."/>
            <person name="Slot J.C."/>
            <person name="St John F."/>
            <person name="Stenlid J."/>
            <person name="Sun H."/>
            <person name="Sun S."/>
            <person name="Syed K."/>
            <person name="Tsang A."/>
            <person name="Wiebenga A."/>
            <person name="Young D."/>
            <person name="Pisabarro A."/>
            <person name="Eastwood D.C."/>
            <person name="Martin F."/>
            <person name="Cullen D."/>
            <person name="Grigoriev I.V."/>
            <person name="Hibbett D.S."/>
        </authorList>
    </citation>
    <scope>NUCLEOTIDE SEQUENCE</scope>
    <source>
        <strain evidence="2">FP-58527</strain>
    </source>
</reference>
<dbReference type="eggNOG" id="ENOG502SV4Z">
    <property type="taxonomic scope" value="Eukaryota"/>
</dbReference>
<dbReference type="PANTHER" id="PTHR46579">
    <property type="entry name" value="F5/8 TYPE C DOMAIN-CONTAINING PROTEIN-RELATED"/>
    <property type="match status" value="1"/>
</dbReference>
<gene>
    <name evidence="1" type="ORF">FOMPIDRAFT_1136391</name>
</gene>
<protein>
    <submittedName>
        <fullName evidence="1">Uncharacterized protein</fullName>
    </submittedName>
</protein>
<evidence type="ECO:0000313" key="2">
    <source>
        <dbReference type="Proteomes" id="UP000015241"/>
    </source>
</evidence>
<dbReference type="EMBL" id="KE504282">
    <property type="protein sequence ID" value="EPS93332.1"/>
    <property type="molecule type" value="Genomic_DNA"/>
</dbReference>
<sequence>MVMRVKGHNGYAPCRMCKITSVCVPNQPRSPYYVPLDRSRHPDSMPERYNPENLPLRTHEEMLRHGREVQEASTQAEEDRLSRLYGVKGVPILSHLHSLTFPLSFPYDFMHLIWENTIKNLVLHWIGEFKGLGEGEEEYELSPDVWKAIGQATAAAGKTIPAAFGSAPPNPEKDKSACTADSWSLWTLYIGPVLLARRFKNRKYYDHFVILVNLLNLCLQFEMSDLDIEEVRAGFVGWVQTYEKCVLDGLDDNPDF</sequence>
<dbReference type="Proteomes" id="UP000015241">
    <property type="component" value="Unassembled WGS sequence"/>
</dbReference>
<accession>S8DKP3</accession>
<dbReference type="STRING" id="743788.S8DKP3"/>
<proteinExistence type="predicted"/>
<dbReference type="InParanoid" id="S8DKP3"/>
<keyword evidence="2" id="KW-1185">Reference proteome</keyword>
<dbReference type="PANTHER" id="PTHR46579:SF1">
    <property type="entry name" value="F5_8 TYPE C DOMAIN-CONTAINING PROTEIN"/>
    <property type="match status" value="1"/>
</dbReference>
<dbReference type="HOGENOM" id="CLU_026593_0_0_1"/>
<name>S8DKP3_FOMSC</name>
<organism evidence="1 2">
    <name type="scientific">Fomitopsis schrenkii</name>
    <name type="common">Brown rot fungus</name>
    <dbReference type="NCBI Taxonomy" id="2126942"/>
    <lineage>
        <taxon>Eukaryota</taxon>
        <taxon>Fungi</taxon>
        <taxon>Dikarya</taxon>
        <taxon>Basidiomycota</taxon>
        <taxon>Agaricomycotina</taxon>
        <taxon>Agaricomycetes</taxon>
        <taxon>Polyporales</taxon>
        <taxon>Fomitopsis</taxon>
    </lineage>
</organism>